<evidence type="ECO:0000256" key="8">
    <source>
        <dbReference type="SAM" id="Phobius"/>
    </source>
</evidence>
<organism evidence="10 11">
    <name type="scientific">Stenotrophobium rhamnosiphilum</name>
    <dbReference type="NCBI Taxonomy" id="2029166"/>
    <lineage>
        <taxon>Bacteria</taxon>
        <taxon>Pseudomonadati</taxon>
        <taxon>Pseudomonadota</taxon>
        <taxon>Gammaproteobacteria</taxon>
        <taxon>Nevskiales</taxon>
        <taxon>Nevskiaceae</taxon>
        <taxon>Stenotrophobium</taxon>
    </lineage>
</organism>
<accession>A0A2T5MHH9</accession>
<feature type="active site" description="Nucleophile" evidence="7">
    <location>
        <position position="410"/>
    </location>
</feature>
<comment type="subcellular location">
    <subcellularLocation>
        <location evidence="1">Membrane</location>
    </subcellularLocation>
</comment>
<dbReference type="InterPro" id="IPR004635">
    <property type="entry name" value="Pept_S49_SppA"/>
</dbReference>
<evidence type="ECO:0000256" key="1">
    <source>
        <dbReference type="ARBA" id="ARBA00004370"/>
    </source>
</evidence>
<evidence type="ECO:0000256" key="7">
    <source>
        <dbReference type="PIRSR" id="PIRSR001217-1"/>
    </source>
</evidence>
<feature type="domain" description="Peptidase S49" evidence="9">
    <location>
        <begin position="134"/>
        <end position="285"/>
    </location>
</feature>
<dbReference type="PANTHER" id="PTHR33209">
    <property type="entry name" value="PROTEASE 4"/>
    <property type="match status" value="1"/>
</dbReference>
<dbReference type="GO" id="GO:0008236">
    <property type="term" value="F:serine-type peptidase activity"/>
    <property type="evidence" value="ECO:0007669"/>
    <property type="project" value="UniProtKB-KW"/>
</dbReference>
<dbReference type="CDD" id="cd07023">
    <property type="entry name" value="S49_Sppa_N_C"/>
    <property type="match status" value="1"/>
</dbReference>
<dbReference type="InterPro" id="IPR004634">
    <property type="entry name" value="Pept_S49_pIV"/>
</dbReference>
<dbReference type="InterPro" id="IPR002142">
    <property type="entry name" value="Peptidase_S49"/>
</dbReference>
<name>A0A2T5MHH9_9GAMM</name>
<gene>
    <name evidence="10" type="primary">sppA</name>
    <name evidence="10" type="ORF">CJD38_04915</name>
</gene>
<evidence type="ECO:0000256" key="3">
    <source>
        <dbReference type="ARBA" id="ARBA00022670"/>
    </source>
</evidence>
<dbReference type="AlphaFoldDB" id="A0A2T5MHH9"/>
<evidence type="ECO:0000256" key="5">
    <source>
        <dbReference type="ARBA" id="ARBA00022825"/>
    </source>
</evidence>
<dbReference type="NCBIfam" id="TIGR00706">
    <property type="entry name" value="SppA_dom"/>
    <property type="match status" value="1"/>
</dbReference>
<evidence type="ECO:0000256" key="2">
    <source>
        <dbReference type="ARBA" id="ARBA00008683"/>
    </source>
</evidence>
<dbReference type="InterPro" id="IPR047217">
    <property type="entry name" value="S49_SppA_67K_type_N"/>
</dbReference>
<keyword evidence="6 8" id="KW-0472">Membrane</keyword>
<sequence length="619" mass="67199">MSEKQSFLGRLLNFAWRFVVGVYKFVTVMIFVVIVAFIWMGFQGGPPPKVDSNIALVIAPTGELVEQLDRDPSRVFLEDIAGDMPSQTLLRDLIEALEEGANDPRIKLAVLKLDGLTSAGLPQLEELGEAVHRFRDAGKKVVAYSPSYEQEHYYLAAQADEVVLDPMGMVSVEGFSSYNNYFKDALDKLGVQVNVFRVGEYKSAVEPFTRNDMSPESRAANQKWLGDLWTEYGASVAEGRGLPETAVDNYVKNFAAEIQKFQGDGAAYAKSAGLVTQIETLGQFRKRIGAIVGFDDEHGSFRQINQHDYLHAIHHEQSKQPAAKPANKIALVVVQGEIVDGEGQPGQAGGDTISDLLDQARRDDDIAAVVLRVDSPGGSVWASEQIRREVQELRASGKPVVASMSSVAASGGYWVSMAANQIWAHASTITGSIGIFGLVPNLNKPLEKLGIHTDGVGTTTLAGAFRMDRPLSPEVGSIIQAQINKGYHDFISGVAAARKLPIEKVDQLARGRVWSGNDAHALGLVDEFGGLEDAADAAAKFAGIDAEDYVIEEMQPEHNFTSKLLSSFSGSIHLSAVPGLPQWAQRVLEKADVAADLRWMNDPRGMYAFCFCTPSGTAR</sequence>
<dbReference type="OrthoDB" id="9764363at2"/>
<proteinExistence type="inferred from homology"/>
<keyword evidence="4" id="KW-0378">Hydrolase</keyword>
<feature type="active site" description="Proton donor/acceptor" evidence="7">
    <location>
        <position position="202"/>
    </location>
</feature>
<dbReference type="Proteomes" id="UP000244248">
    <property type="component" value="Unassembled WGS sequence"/>
</dbReference>
<dbReference type="Gene3D" id="6.20.330.10">
    <property type="match status" value="1"/>
</dbReference>
<feature type="domain" description="Peptidase S49" evidence="9">
    <location>
        <begin position="393"/>
        <end position="543"/>
    </location>
</feature>
<dbReference type="SUPFAM" id="SSF52096">
    <property type="entry name" value="ClpP/crotonase"/>
    <property type="match status" value="2"/>
</dbReference>
<evidence type="ECO:0000256" key="6">
    <source>
        <dbReference type="ARBA" id="ARBA00023136"/>
    </source>
</evidence>
<dbReference type="RefSeq" id="WP_107939214.1">
    <property type="nucleotide sequence ID" value="NZ_QANS01000002.1"/>
</dbReference>
<evidence type="ECO:0000256" key="4">
    <source>
        <dbReference type="ARBA" id="ARBA00022801"/>
    </source>
</evidence>
<evidence type="ECO:0000313" key="10">
    <source>
        <dbReference type="EMBL" id="PTU32023.1"/>
    </source>
</evidence>
<keyword evidence="8" id="KW-1133">Transmembrane helix</keyword>
<evidence type="ECO:0000313" key="11">
    <source>
        <dbReference type="Proteomes" id="UP000244248"/>
    </source>
</evidence>
<keyword evidence="5" id="KW-0720">Serine protease</keyword>
<keyword evidence="3" id="KW-0645">Protease</keyword>
<dbReference type="PIRSF" id="PIRSF001217">
    <property type="entry name" value="Protease_4_SppA"/>
    <property type="match status" value="1"/>
</dbReference>
<protein>
    <submittedName>
        <fullName evidence="10">Signal peptide peptidase SppA</fullName>
    </submittedName>
</protein>
<dbReference type="GO" id="GO:0006465">
    <property type="term" value="P:signal peptide processing"/>
    <property type="evidence" value="ECO:0007669"/>
    <property type="project" value="InterPro"/>
</dbReference>
<dbReference type="CDD" id="cd07018">
    <property type="entry name" value="S49_SppA_67K_type"/>
    <property type="match status" value="1"/>
</dbReference>
<dbReference type="GO" id="GO:0016020">
    <property type="term" value="C:membrane"/>
    <property type="evidence" value="ECO:0007669"/>
    <property type="project" value="UniProtKB-SubCell"/>
</dbReference>
<dbReference type="Gene3D" id="3.90.226.10">
    <property type="entry name" value="2-enoyl-CoA Hydratase, Chain A, domain 1"/>
    <property type="match status" value="3"/>
</dbReference>
<dbReference type="NCBIfam" id="TIGR00705">
    <property type="entry name" value="SppA_67K"/>
    <property type="match status" value="1"/>
</dbReference>
<comment type="similarity">
    <text evidence="2">Belongs to the peptidase S49 family.</text>
</comment>
<dbReference type="PANTHER" id="PTHR33209:SF1">
    <property type="entry name" value="PEPTIDASE S49 DOMAIN-CONTAINING PROTEIN"/>
    <property type="match status" value="1"/>
</dbReference>
<comment type="caution">
    <text evidence="10">The sequence shown here is derived from an EMBL/GenBank/DDBJ whole genome shotgun (WGS) entry which is preliminary data.</text>
</comment>
<feature type="transmembrane region" description="Helical" evidence="8">
    <location>
        <begin position="21"/>
        <end position="42"/>
    </location>
</feature>
<evidence type="ECO:0000259" key="9">
    <source>
        <dbReference type="Pfam" id="PF01343"/>
    </source>
</evidence>
<dbReference type="InterPro" id="IPR029045">
    <property type="entry name" value="ClpP/crotonase-like_dom_sf"/>
</dbReference>
<keyword evidence="8" id="KW-0812">Transmembrane</keyword>
<dbReference type="InterPro" id="IPR047272">
    <property type="entry name" value="S49_SppA_C"/>
</dbReference>
<dbReference type="Pfam" id="PF01343">
    <property type="entry name" value="Peptidase_S49"/>
    <property type="match status" value="2"/>
</dbReference>
<dbReference type="EMBL" id="QANS01000002">
    <property type="protein sequence ID" value="PTU32023.1"/>
    <property type="molecule type" value="Genomic_DNA"/>
</dbReference>
<reference evidence="10 11" key="1">
    <citation type="submission" date="2018-04" db="EMBL/GenBank/DDBJ databases">
        <title>Novel species isolated from glacier.</title>
        <authorList>
            <person name="Liu Q."/>
            <person name="Xin Y.-H."/>
        </authorList>
    </citation>
    <scope>NUCLEOTIDE SEQUENCE [LARGE SCALE GENOMIC DNA]</scope>
    <source>
        <strain evidence="10 11">GT1R17</strain>
    </source>
</reference>
<keyword evidence="11" id="KW-1185">Reference proteome</keyword>